<keyword evidence="8" id="KW-0503">Monooxygenase</keyword>
<evidence type="ECO:0000256" key="4">
    <source>
        <dbReference type="ARBA" id="ARBA00011995"/>
    </source>
</evidence>
<evidence type="ECO:0000256" key="11">
    <source>
        <dbReference type="PIRSR" id="PIRSR000336-1"/>
    </source>
</evidence>
<dbReference type="GO" id="GO:0005506">
    <property type="term" value="F:iron ion binding"/>
    <property type="evidence" value="ECO:0007669"/>
    <property type="project" value="InterPro"/>
</dbReference>
<dbReference type="SUPFAM" id="SSF55021">
    <property type="entry name" value="ACT-like"/>
    <property type="match status" value="1"/>
</dbReference>
<dbReference type="InterPro" id="IPR045865">
    <property type="entry name" value="ACT-like_dom_sf"/>
</dbReference>
<comment type="cofactor">
    <cofactor evidence="1 12">
        <name>Fe(2+)</name>
        <dbReference type="ChEBI" id="CHEBI:29033"/>
    </cofactor>
</comment>
<name>A0A8B7ZMD5_ACAPL</name>
<dbReference type="InterPro" id="IPR019773">
    <property type="entry name" value="Tyrosine_3-monooxygenase-like"/>
</dbReference>
<dbReference type="GeneID" id="110986697"/>
<dbReference type="Proteomes" id="UP000694845">
    <property type="component" value="Unplaced"/>
</dbReference>
<dbReference type="CDD" id="cd03347">
    <property type="entry name" value="eu_PheOH"/>
    <property type="match status" value="1"/>
</dbReference>
<evidence type="ECO:0000259" key="13">
    <source>
        <dbReference type="PROSITE" id="PS51410"/>
    </source>
</evidence>
<dbReference type="PANTHER" id="PTHR11473">
    <property type="entry name" value="AROMATIC AMINO ACID HYDROXYLASE"/>
    <property type="match status" value="1"/>
</dbReference>
<dbReference type="InterPro" id="IPR019774">
    <property type="entry name" value="Aromatic-AA_hydroxylase_C"/>
</dbReference>
<dbReference type="EC" id="1.14.16.1" evidence="4"/>
<sequence length="454" mass="51582">MDCGSADKKRGFQSSRLLRSSTDHLQNGNSELTVENGHTALVIGLKDKVGILARTLMIFEEYGINLSLIESRLSKRDKGDYEFLIVCEEKADKLDTVLDKLKEKAKYVQVLSPPSEKKTIPWFPRKIKDTDTLARSIVGYGADFEADYPGFADLAYHARRKEFADIAFNYKYGTPIPRVTYTINEIKTWGTVFGKVTELFPTHACREFNHMFPLLVENCGYREDNIPQLEDVSNFLKDRTGFTLRPSAGLISSRDFLAALAFRVFHCSQYIRHGSNPWYTPEPDICHELIGHVPMFADPNFAQFSQDIGLASLGAPDEYLEKLSTCYWFIVEFGMCIQNGQRKAYGAGLLSSFGELQYCLTDKPELKPFDPAKMAVQKYPVEGFQPVYFIAESFEDAKNKMRQYTSSIPRPFLLRYDPYTQSVEVLEKKTQLKELAQSIRGDLNILIGAVDKVS</sequence>
<dbReference type="KEGG" id="aplc:110986697"/>
<evidence type="ECO:0000256" key="5">
    <source>
        <dbReference type="ARBA" id="ARBA00022723"/>
    </source>
</evidence>
<dbReference type="PANTHER" id="PTHR11473:SF24">
    <property type="entry name" value="PHENYLALANINE-4-HYDROXYLASE"/>
    <property type="match status" value="1"/>
</dbReference>
<evidence type="ECO:0000313" key="15">
    <source>
        <dbReference type="Proteomes" id="UP000694845"/>
    </source>
</evidence>
<dbReference type="InterPro" id="IPR041912">
    <property type="entry name" value="Euk_PheOH_cat"/>
</dbReference>
<comment type="pathway">
    <text evidence="2">Amino-acid degradation; L-phenylalanine degradation; acetoacetate and fumarate from L-phenylalanine: step 1/6.</text>
</comment>
<feature type="domain" description="ACT" evidence="14">
    <location>
        <begin position="40"/>
        <end position="115"/>
    </location>
</feature>
<protein>
    <recommendedName>
        <fullName evidence="4">phenylalanine 4-monooxygenase</fullName>
        <ecNumber evidence="4">1.14.16.1</ecNumber>
    </recommendedName>
    <alternativeName>
        <fullName evidence="10">Phe-4-monooxygenase</fullName>
    </alternativeName>
</protein>
<keyword evidence="6" id="KW-0560">Oxidoreductase</keyword>
<evidence type="ECO:0000313" key="16">
    <source>
        <dbReference type="RefSeq" id="XP_022104506.1"/>
    </source>
</evidence>
<dbReference type="GO" id="GO:0046189">
    <property type="term" value="P:phenol-containing compound biosynthetic process"/>
    <property type="evidence" value="ECO:0007669"/>
    <property type="project" value="UniProtKB-ARBA"/>
</dbReference>
<dbReference type="PIRSF" id="PIRSF000336">
    <property type="entry name" value="TH"/>
    <property type="match status" value="1"/>
</dbReference>
<dbReference type="UniPathway" id="UPA00139">
    <property type="reaction ID" value="UER00337"/>
</dbReference>
<evidence type="ECO:0000256" key="3">
    <source>
        <dbReference type="ARBA" id="ARBA00009712"/>
    </source>
</evidence>
<feature type="binding site" evidence="11">
    <location>
        <position position="287"/>
    </location>
    <ligand>
        <name>Fe cation</name>
        <dbReference type="ChEBI" id="CHEBI:24875"/>
    </ligand>
</feature>
<dbReference type="InterPro" id="IPR036329">
    <property type="entry name" value="Aro-AA_hydroxylase_C_sf"/>
</dbReference>
<dbReference type="AlphaFoldDB" id="A0A8B7ZMD5"/>
<proteinExistence type="inferred from homology"/>
<accession>A0A8B7ZMD5</accession>
<dbReference type="PROSITE" id="PS51410">
    <property type="entry name" value="BH4_AAA_HYDROXYL_2"/>
    <property type="match status" value="1"/>
</dbReference>
<keyword evidence="9" id="KW-0585">Phenylalanine catabolism</keyword>
<evidence type="ECO:0000256" key="7">
    <source>
        <dbReference type="ARBA" id="ARBA00023004"/>
    </source>
</evidence>
<dbReference type="Gene3D" id="1.10.800.10">
    <property type="entry name" value="Aromatic amino acid hydroxylase"/>
    <property type="match status" value="1"/>
</dbReference>
<keyword evidence="15" id="KW-1185">Reference proteome</keyword>
<keyword evidence="5 11" id="KW-0479">Metal-binding</keyword>
<dbReference type="OMA" id="QXENDIN"/>
<dbReference type="RefSeq" id="XP_022104506.1">
    <property type="nucleotide sequence ID" value="XM_022248814.1"/>
</dbReference>
<evidence type="ECO:0000256" key="10">
    <source>
        <dbReference type="ARBA" id="ARBA00029922"/>
    </source>
</evidence>
<dbReference type="GO" id="GO:0004505">
    <property type="term" value="F:phenylalanine 4-monooxygenase activity"/>
    <property type="evidence" value="ECO:0007669"/>
    <property type="project" value="UniProtKB-EC"/>
</dbReference>
<dbReference type="InterPro" id="IPR002912">
    <property type="entry name" value="ACT_dom"/>
</dbReference>
<evidence type="ECO:0000256" key="2">
    <source>
        <dbReference type="ARBA" id="ARBA00005088"/>
    </source>
</evidence>
<dbReference type="FunFam" id="1.10.800.10:FF:000004">
    <property type="entry name" value="Tyrosine 3-monooxygenase"/>
    <property type="match status" value="1"/>
</dbReference>
<dbReference type="InterPro" id="IPR001273">
    <property type="entry name" value="ArAA_hydroxylase"/>
</dbReference>
<keyword evidence="7 11" id="KW-0408">Iron</keyword>
<evidence type="ECO:0000256" key="6">
    <source>
        <dbReference type="ARBA" id="ARBA00023002"/>
    </source>
</evidence>
<dbReference type="SUPFAM" id="SSF56534">
    <property type="entry name" value="Aromatic aminoacid monoxygenases, catalytic and oligomerization domains"/>
    <property type="match status" value="1"/>
</dbReference>
<dbReference type="PROSITE" id="PS51671">
    <property type="entry name" value="ACT"/>
    <property type="match status" value="1"/>
</dbReference>
<comment type="similarity">
    <text evidence="3">Belongs to the biopterin-dependent aromatic amino acid hydroxylase family.</text>
</comment>
<gene>
    <name evidence="16" type="primary">LOC110986697</name>
</gene>
<dbReference type="InterPro" id="IPR018301">
    <property type="entry name" value="ArAA_hydroxylase_Fe/CU_BS"/>
</dbReference>
<dbReference type="InterPro" id="IPR036951">
    <property type="entry name" value="ArAA_hydroxylase_sf"/>
</dbReference>
<evidence type="ECO:0000256" key="9">
    <source>
        <dbReference type="ARBA" id="ARBA00023232"/>
    </source>
</evidence>
<evidence type="ECO:0000256" key="12">
    <source>
        <dbReference type="PIRSR" id="PIRSR601273-2"/>
    </source>
</evidence>
<reference evidence="16" key="1">
    <citation type="submission" date="2025-08" db="UniProtKB">
        <authorList>
            <consortium name="RefSeq"/>
        </authorList>
    </citation>
    <scope>IDENTIFICATION</scope>
</reference>
<dbReference type="PROSITE" id="PS00367">
    <property type="entry name" value="BH4_AAA_HYDROXYL_1"/>
    <property type="match status" value="1"/>
</dbReference>
<evidence type="ECO:0000256" key="1">
    <source>
        <dbReference type="ARBA" id="ARBA00001954"/>
    </source>
</evidence>
<dbReference type="OrthoDB" id="983542at2759"/>
<dbReference type="Pfam" id="PF00351">
    <property type="entry name" value="Biopterin_H"/>
    <property type="match status" value="1"/>
</dbReference>
<feature type="domain" description="Biopterin-dependent aromatic amino acid hydroxylase family profile" evidence="13">
    <location>
        <begin position="108"/>
        <end position="454"/>
    </location>
</feature>
<dbReference type="CDD" id="cd04904">
    <property type="entry name" value="ACT_AAAH"/>
    <property type="match status" value="1"/>
</dbReference>
<dbReference type="Pfam" id="PF01842">
    <property type="entry name" value="ACT"/>
    <property type="match status" value="1"/>
</dbReference>
<evidence type="ECO:0000256" key="8">
    <source>
        <dbReference type="ARBA" id="ARBA00023033"/>
    </source>
</evidence>
<dbReference type="PRINTS" id="PR00372">
    <property type="entry name" value="FYWHYDRXLASE"/>
</dbReference>
<organism evidence="15 16">
    <name type="scientific">Acanthaster planci</name>
    <name type="common">Crown-of-thorns starfish</name>
    <dbReference type="NCBI Taxonomy" id="133434"/>
    <lineage>
        <taxon>Eukaryota</taxon>
        <taxon>Metazoa</taxon>
        <taxon>Echinodermata</taxon>
        <taxon>Eleutherozoa</taxon>
        <taxon>Asterozoa</taxon>
        <taxon>Asteroidea</taxon>
        <taxon>Valvatacea</taxon>
        <taxon>Valvatida</taxon>
        <taxon>Acanthasteridae</taxon>
        <taxon>Acanthaster</taxon>
    </lineage>
</organism>
<feature type="binding site" evidence="11">
    <location>
        <position position="332"/>
    </location>
    <ligand>
        <name>Fe cation</name>
        <dbReference type="ChEBI" id="CHEBI:24875"/>
    </ligand>
</feature>
<feature type="binding site" evidence="11">
    <location>
        <position position="292"/>
    </location>
    <ligand>
        <name>Fe cation</name>
        <dbReference type="ChEBI" id="CHEBI:24875"/>
    </ligand>
</feature>
<dbReference type="GO" id="GO:0006559">
    <property type="term" value="P:L-phenylalanine catabolic process"/>
    <property type="evidence" value="ECO:0007669"/>
    <property type="project" value="UniProtKB-UniPathway"/>
</dbReference>
<evidence type="ECO:0000259" key="14">
    <source>
        <dbReference type="PROSITE" id="PS51671"/>
    </source>
</evidence>